<keyword evidence="2" id="KW-1185">Reference proteome</keyword>
<proteinExistence type="predicted"/>
<name>A0A9E7JNT1_9LILI</name>
<dbReference type="Proteomes" id="UP001055439">
    <property type="component" value="Chromosome 2"/>
</dbReference>
<dbReference type="EMBL" id="CP097504">
    <property type="protein sequence ID" value="URD88202.1"/>
    <property type="molecule type" value="Genomic_DNA"/>
</dbReference>
<accession>A0A9E7JNT1</accession>
<protein>
    <submittedName>
        <fullName evidence="1">Uncharacterized protein</fullName>
    </submittedName>
</protein>
<evidence type="ECO:0000313" key="2">
    <source>
        <dbReference type="Proteomes" id="UP001055439"/>
    </source>
</evidence>
<reference evidence="1" key="1">
    <citation type="submission" date="2022-05" db="EMBL/GenBank/DDBJ databases">
        <title>The Musa troglodytarum L. genome provides insights into the mechanism of non-climacteric behaviour and enrichment of carotenoids.</title>
        <authorList>
            <person name="Wang J."/>
        </authorList>
    </citation>
    <scope>NUCLEOTIDE SEQUENCE</scope>
    <source>
        <tissue evidence="1">Leaf</tissue>
    </source>
</reference>
<organism evidence="1 2">
    <name type="scientific">Musa troglodytarum</name>
    <name type="common">fe'i banana</name>
    <dbReference type="NCBI Taxonomy" id="320322"/>
    <lineage>
        <taxon>Eukaryota</taxon>
        <taxon>Viridiplantae</taxon>
        <taxon>Streptophyta</taxon>
        <taxon>Embryophyta</taxon>
        <taxon>Tracheophyta</taxon>
        <taxon>Spermatophyta</taxon>
        <taxon>Magnoliopsida</taxon>
        <taxon>Liliopsida</taxon>
        <taxon>Zingiberales</taxon>
        <taxon>Musaceae</taxon>
        <taxon>Musa</taxon>
    </lineage>
</organism>
<dbReference type="AlphaFoldDB" id="A0A9E7JNT1"/>
<sequence>MHVSILHRPLLDSGCIIFSMMERGEEGRVAPGGEVDGAGEAGVAPNVDGNTWKVEGVGALHREDWRLLARRHRID</sequence>
<evidence type="ECO:0000313" key="1">
    <source>
        <dbReference type="EMBL" id="URD88202.1"/>
    </source>
</evidence>
<gene>
    <name evidence="1" type="ORF">MUK42_27532</name>
</gene>